<protein>
    <submittedName>
        <fullName evidence="1">Uncharacterized protein</fullName>
    </submittedName>
</protein>
<dbReference type="CDD" id="cd11542">
    <property type="entry name" value="NTP-PPase_u5"/>
    <property type="match status" value="1"/>
</dbReference>
<dbReference type="SUPFAM" id="SSF101386">
    <property type="entry name" value="all-alpha NTP pyrophosphatases"/>
    <property type="match status" value="1"/>
</dbReference>
<dbReference type="Gene3D" id="1.10.287.1080">
    <property type="entry name" value="MazG-like"/>
    <property type="match status" value="1"/>
</dbReference>
<organism evidence="1 2">
    <name type="scientific">Paenibacillus larvae subsp. pulvifaciens</name>
    <dbReference type="NCBI Taxonomy" id="1477"/>
    <lineage>
        <taxon>Bacteria</taxon>
        <taxon>Bacillati</taxon>
        <taxon>Bacillota</taxon>
        <taxon>Bacilli</taxon>
        <taxon>Bacillales</taxon>
        <taxon>Paenibacillaceae</taxon>
        <taxon>Paenibacillus</taxon>
    </lineage>
</organism>
<evidence type="ECO:0000313" key="2">
    <source>
        <dbReference type="Proteomes" id="UP000192727"/>
    </source>
</evidence>
<reference evidence="1 2" key="1">
    <citation type="submission" date="2017-03" db="EMBL/GenBank/DDBJ databases">
        <title>Paenibacillus larvae genome sequencing.</title>
        <authorList>
            <person name="Dingman D.W."/>
        </authorList>
    </citation>
    <scope>NUCLEOTIDE SEQUENCE [LARGE SCALE GENOMIC DNA]</scope>
    <source>
        <strain evidence="1 2">SAG 10367</strain>
    </source>
</reference>
<gene>
    <name evidence="1" type="ORF">B7C51_04540</name>
</gene>
<evidence type="ECO:0000313" key="1">
    <source>
        <dbReference type="EMBL" id="ARF70402.1"/>
    </source>
</evidence>
<name>A0A1V0UYW1_9BACL</name>
<dbReference type="Proteomes" id="UP000192727">
    <property type="component" value="Chromosome"/>
</dbReference>
<sequence>MDATEVADDKLSVEELVYITHKNAKEKGWWEGKRSFGDLIALMHSELSEALEDYRDGKNYTEIYYEENGKPCGIPIELADTVIRIFDACGYYGIDLGHAIAAKTLYNQKRPHRHGGKKL</sequence>
<dbReference type="AlphaFoldDB" id="A0A1V0UYW1"/>
<proteinExistence type="predicted"/>
<dbReference type="EMBL" id="CP020557">
    <property type="protein sequence ID" value="ARF70402.1"/>
    <property type="molecule type" value="Genomic_DNA"/>
</dbReference>
<accession>A0A1V0UYW1</accession>